<evidence type="ECO:0000256" key="1">
    <source>
        <dbReference type="SAM" id="MobiDB-lite"/>
    </source>
</evidence>
<dbReference type="AlphaFoldDB" id="A0A146FEL5"/>
<accession>A0A146FEL5</accession>
<dbReference type="EMBL" id="BCWF01000018">
    <property type="protein sequence ID" value="GAT24634.1"/>
    <property type="molecule type" value="Genomic_DNA"/>
</dbReference>
<protein>
    <submittedName>
        <fullName evidence="2">Glycosyl transferase</fullName>
    </submittedName>
</protein>
<proteinExistence type="predicted"/>
<dbReference type="Proteomes" id="UP000075230">
    <property type="component" value="Unassembled WGS sequence"/>
</dbReference>
<evidence type="ECO:0000313" key="3">
    <source>
        <dbReference type="Proteomes" id="UP000075230"/>
    </source>
</evidence>
<dbReference type="GO" id="GO:0016740">
    <property type="term" value="F:transferase activity"/>
    <property type="evidence" value="ECO:0007669"/>
    <property type="project" value="UniProtKB-KW"/>
</dbReference>
<feature type="compositionally biased region" description="Basic and acidic residues" evidence="1">
    <location>
        <begin position="49"/>
        <end position="59"/>
    </location>
</feature>
<evidence type="ECO:0000313" key="2">
    <source>
        <dbReference type="EMBL" id="GAT24634.1"/>
    </source>
</evidence>
<organism evidence="2 3">
    <name type="scientific">Aspergillus kawachii</name>
    <name type="common">White koji mold</name>
    <name type="synonym">Aspergillus awamori var. kawachi</name>
    <dbReference type="NCBI Taxonomy" id="1069201"/>
    <lineage>
        <taxon>Eukaryota</taxon>
        <taxon>Fungi</taxon>
        <taxon>Dikarya</taxon>
        <taxon>Ascomycota</taxon>
        <taxon>Pezizomycotina</taxon>
        <taxon>Eurotiomycetes</taxon>
        <taxon>Eurotiomycetidae</taxon>
        <taxon>Eurotiales</taxon>
        <taxon>Aspergillaceae</taxon>
        <taxon>Aspergillus</taxon>
        <taxon>Aspergillus subgen. Circumdati</taxon>
    </lineage>
</organism>
<gene>
    <name evidence="2" type="ORF">RIB2604_01804640</name>
</gene>
<feature type="region of interest" description="Disordered" evidence="1">
    <location>
        <begin position="1"/>
        <end position="71"/>
    </location>
</feature>
<keyword evidence="2" id="KW-0808">Transferase</keyword>
<sequence length="71" mass="8175">MSAMNGRQGRIASKGTERSQQRQDQTRRDSRWPQQQRQSEAPKAANGEWRARDDREAWKGHGPGRQADQLS</sequence>
<name>A0A146FEL5_ASPKA</name>
<reference evidence="3" key="2">
    <citation type="submission" date="2016-02" db="EMBL/GenBank/DDBJ databases">
        <title>Genome sequencing of Aspergillus luchuensis NBRC 4314.</title>
        <authorList>
            <person name="Yamada O."/>
        </authorList>
    </citation>
    <scope>NUCLEOTIDE SEQUENCE [LARGE SCALE GENOMIC DNA]</scope>
    <source>
        <strain evidence="3">RIB 2604</strain>
    </source>
</reference>
<reference evidence="2 3" key="1">
    <citation type="journal article" date="2016" name="DNA Res.">
        <title>Genome sequence of Aspergillus luchuensis NBRC 4314.</title>
        <authorList>
            <person name="Yamada O."/>
            <person name="Machida M."/>
            <person name="Hosoyama A."/>
            <person name="Goto M."/>
            <person name="Takahashi T."/>
            <person name="Futagami T."/>
            <person name="Yamagata Y."/>
            <person name="Takeuchi M."/>
            <person name="Kobayashi T."/>
            <person name="Koike H."/>
            <person name="Abe K."/>
            <person name="Asai K."/>
            <person name="Arita M."/>
            <person name="Fujita N."/>
            <person name="Fukuda K."/>
            <person name="Higa K."/>
            <person name="Horikawa H."/>
            <person name="Ishikawa T."/>
            <person name="Jinno K."/>
            <person name="Kato Y."/>
            <person name="Kirimura K."/>
            <person name="Mizutani O."/>
            <person name="Nakasone K."/>
            <person name="Sano M."/>
            <person name="Shiraishi Y."/>
            <person name="Tsukahara M."/>
            <person name="Gomi K."/>
        </authorList>
    </citation>
    <scope>NUCLEOTIDE SEQUENCE [LARGE SCALE GENOMIC DNA]</scope>
    <source>
        <strain evidence="2 3">RIB 2604</strain>
    </source>
</reference>
<comment type="caution">
    <text evidence="2">The sequence shown here is derived from an EMBL/GenBank/DDBJ whole genome shotgun (WGS) entry which is preliminary data.</text>
</comment>
<feature type="compositionally biased region" description="Basic and acidic residues" evidence="1">
    <location>
        <begin position="15"/>
        <end position="31"/>
    </location>
</feature>